<dbReference type="EMBL" id="CP064030">
    <property type="protein sequence ID" value="QRN54214.1"/>
    <property type="molecule type" value="Genomic_DNA"/>
</dbReference>
<feature type="transmembrane region" description="Helical" evidence="2">
    <location>
        <begin position="111"/>
        <end position="129"/>
    </location>
</feature>
<feature type="transmembrane region" description="Helical" evidence="2">
    <location>
        <begin position="433"/>
        <end position="455"/>
    </location>
</feature>
<dbReference type="RefSeq" id="WP_188796915.1">
    <property type="nucleotide sequence ID" value="NZ_BMIZ01000001.1"/>
</dbReference>
<accession>A0ABX7GUS4</accession>
<feature type="region of interest" description="Disordered" evidence="1">
    <location>
        <begin position="191"/>
        <end position="216"/>
    </location>
</feature>
<feature type="transmembrane region" description="Helical" evidence="2">
    <location>
        <begin position="136"/>
        <end position="156"/>
    </location>
</feature>
<keyword evidence="2" id="KW-1133">Transmembrane helix</keyword>
<evidence type="ECO:0008006" key="5">
    <source>
        <dbReference type="Google" id="ProtNLM"/>
    </source>
</evidence>
<feature type="transmembrane region" description="Helical" evidence="2">
    <location>
        <begin position="298"/>
        <end position="318"/>
    </location>
</feature>
<organism evidence="3 4">
    <name type="scientific">Dyella caseinilytica</name>
    <dbReference type="NCBI Taxonomy" id="1849581"/>
    <lineage>
        <taxon>Bacteria</taxon>
        <taxon>Pseudomonadati</taxon>
        <taxon>Pseudomonadota</taxon>
        <taxon>Gammaproteobacteria</taxon>
        <taxon>Lysobacterales</taxon>
        <taxon>Rhodanobacteraceae</taxon>
        <taxon>Dyella</taxon>
    </lineage>
</organism>
<dbReference type="Proteomes" id="UP000663181">
    <property type="component" value="Chromosome"/>
</dbReference>
<feature type="transmembrane region" description="Helical" evidence="2">
    <location>
        <begin position="407"/>
        <end position="427"/>
    </location>
</feature>
<evidence type="ECO:0000256" key="1">
    <source>
        <dbReference type="SAM" id="MobiDB-lite"/>
    </source>
</evidence>
<evidence type="ECO:0000256" key="2">
    <source>
        <dbReference type="SAM" id="Phobius"/>
    </source>
</evidence>
<keyword evidence="2" id="KW-0472">Membrane</keyword>
<feature type="transmembrane region" description="Helical" evidence="2">
    <location>
        <begin position="43"/>
        <end position="61"/>
    </location>
</feature>
<protein>
    <recommendedName>
        <fullName evidence="5">ABC-2 type transport system permease protein</fullName>
    </recommendedName>
</protein>
<feature type="transmembrane region" description="Helical" evidence="2">
    <location>
        <begin position="268"/>
        <end position="286"/>
    </location>
</feature>
<feature type="transmembrane region" description="Helical" evidence="2">
    <location>
        <begin position="168"/>
        <end position="187"/>
    </location>
</feature>
<evidence type="ECO:0000313" key="3">
    <source>
        <dbReference type="EMBL" id="QRN54214.1"/>
    </source>
</evidence>
<keyword evidence="4" id="KW-1185">Reference proteome</keyword>
<keyword evidence="2" id="KW-0812">Transmembrane</keyword>
<sequence length="471" mass="52046">MKAWWQLLLQLFLRMPVLVLIACGLWVAALYFAVQWLHGEPRIGTLAVALFSIATWAWHIGQGQNLRGLCVPESFLLPRFRQRLLEYGAIDAVLWVLLPLLLAVLLQLPHILLIASGLLLIATLGLIMGCNPRASLFIWPAFIVLGWAPALVSQVIKVAIDSPLTPLLILAVTALLLKLSITPLLRIEDRETGQSPMESTGLDRGQMRSAPGEPSRRGNFAKRILELYDQTAQRTMQRALNAYKLHPSVTRRMVLVRRLLLPHDNPEAIALRIVLVAVFVCFYVFAVMHRQHFEPQIIGAYAVMLSISRFPQLSVGLIRMRPNMADLYLTLAPETRAEYQKTVSDALLVLIPISMLTALVYTSLGIVLVHAADPWHMLFVAAVVSASASLAALALHLIGPEGKTGRTIANLVVVMGVMAVYWGGYWLVGTAGYLIGGSVLAVITLSFGFGVWFAAQREYQQRSPRFDAPMG</sequence>
<gene>
    <name evidence="3" type="ORF">ISN74_02100</name>
</gene>
<feature type="transmembrane region" description="Helical" evidence="2">
    <location>
        <begin position="375"/>
        <end position="395"/>
    </location>
</feature>
<feature type="transmembrane region" description="Helical" evidence="2">
    <location>
        <begin position="12"/>
        <end position="37"/>
    </location>
</feature>
<evidence type="ECO:0000313" key="4">
    <source>
        <dbReference type="Proteomes" id="UP000663181"/>
    </source>
</evidence>
<feature type="transmembrane region" description="Helical" evidence="2">
    <location>
        <begin position="84"/>
        <end position="105"/>
    </location>
</feature>
<proteinExistence type="predicted"/>
<reference evidence="3 4" key="1">
    <citation type="submission" date="2020-10" db="EMBL/GenBank/DDBJ databases">
        <title>Phylogeny of dyella-like bacteria.</title>
        <authorList>
            <person name="Fu J."/>
        </authorList>
    </citation>
    <scope>NUCLEOTIDE SEQUENCE [LARGE SCALE GENOMIC DNA]</scope>
    <source>
        <strain evidence="3 4">DHOB09</strain>
    </source>
</reference>
<feature type="transmembrane region" description="Helical" evidence="2">
    <location>
        <begin position="346"/>
        <end position="369"/>
    </location>
</feature>
<name>A0ABX7GUS4_9GAMM</name>